<dbReference type="Pfam" id="PF01434">
    <property type="entry name" value="Peptidase_M41"/>
    <property type="match status" value="1"/>
</dbReference>
<comment type="similarity">
    <text evidence="1">Belongs to the AAA ATPase family.</text>
</comment>
<dbReference type="PANTHER" id="PTHR23076:SF97">
    <property type="entry name" value="ATP-DEPENDENT ZINC METALLOPROTEASE YME1L1"/>
    <property type="match status" value="1"/>
</dbReference>
<accession>A0A1I5GRE1</accession>
<dbReference type="Gene3D" id="1.20.58.760">
    <property type="entry name" value="Peptidase M41"/>
    <property type="match status" value="1"/>
</dbReference>
<dbReference type="GO" id="GO:0006508">
    <property type="term" value="P:proteolysis"/>
    <property type="evidence" value="ECO:0007669"/>
    <property type="project" value="InterPro"/>
</dbReference>
<evidence type="ECO:0000313" key="4">
    <source>
        <dbReference type="EMBL" id="SFO38489.1"/>
    </source>
</evidence>
<dbReference type="PROSITE" id="PS00674">
    <property type="entry name" value="AAA"/>
    <property type="match status" value="1"/>
</dbReference>
<keyword evidence="5" id="KW-1185">Reference proteome</keyword>
<dbReference type="InterPro" id="IPR037219">
    <property type="entry name" value="Peptidase_M41-like"/>
</dbReference>
<sequence>MTHDRDGPTSNHYDFAMDLAKSSAEAFCTAEWLRWNSVVDEIDDDDQDFLQAQPEDGSTVTVETRPGAVSGPPVAESLSEPEIAHEFAKGQDPWARCINEDLPSQSGLPRPSAIIATVGLSALIEDEDVLNDIFRPGGITNVICASPAMRCTFEEVIRMVSDHWKTQVSIERSVDLRCQVFDRRRTTAAKDRTRLLHEYQTKIESNLRNHAAIMVISSHVQQLPRSLQSLTRRTLRWPGFTTDMILATLRLTHSTTRQIAEDEIRKRLPSQTALRRLEPSQIDAAFEEPTTLLVADRLAEIASAALAPSAVTLDAVHGLGDVQHHLDRMLDDLTNWQQDRLAWSDVTSSVVFHGPPGTGKTMLAKAIAGSAGIPLISTSYADCQKAGHQGDMLAALATAFDEAAQAAPAVLFIDEIDSFSSRATDGQSRSYMRGVVNGLLEQINHAAEIEGLILLGATNHLDAIDPAVIRSGRFDLKLHIPYPDTKGIKAILAASLGRNRTEQLDLRSISDRLIGQSGAAVEALARDALGRARAEKSSLQQKHLTEAADHLAPAISPSLLRRVAIHEAGHILAVLLLPLPTPKRAQLTAHGGMVVQRPLPILTPELARAQLKVLLAGRAAEIHFYGSPTSGAGVGPDSDLAQATDLALSAELRWGFGESGLAWHGYSKSLMHTVSADVKQRVEKHLKEAHESAAVLIQQNTNLLSKIADRLVDERWSCFFDQFAALLRWIRVSLQAANLIGSVLLAYTSSGVNNPCVEWGRSEL</sequence>
<dbReference type="OrthoDB" id="9809379at2"/>
<dbReference type="Gene3D" id="1.10.8.60">
    <property type="match status" value="1"/>
</dbReference>
<dbReference type="PANTHER" id="PTHR23076">
    <property type="entry name" value="METALLOPROTEASE M41 FTSH"/>
    <property type="match status" value="1"/>
</dbReference>
<dbReference type="InterPro" id="IPR003959">
    <property type="entry name" value="ATPase_AAA_core"/>
</dbReference>
<evidence type="ECO:0000256" key="1">
    <source>
        <dbReference type="RuleBase" id="RU003651"/>
    </source>
</evidence>
<name>A0A1I5GRE1_9RHOB</name>
<evidence type="ECO:0000256" key="2">
    <source>
        <dbReference type="SAM" id="MobiDB-lite"/>
    </source>
</evidence>
<dbReference type="GO" id="GO:0004176">
    <property type="term" value="F:ATP-dependent peptidase activity"/>
    <property type="evidence" value="ECO:0007669"/>
    <property type="project" value="InterPro"/>
</dbReference>
<dbReference type="Pfam" id="PF00004">
    <property type="entry name" value="AAA"/>
    <property type="match status" value="1"/>
</dbReference>
<feature type="region of interest" description="Disordered" evidence="2">
    <location>
        <begin position="52"/>
        <end position="74"/>
    </location>
</feature>
<dbReference type="Gene3D" id="3.40.50.300">
    <property type="entry name" value="P-loop containing nucleotide triphosphate hydrolases"/>
    <property type="match status" value="1"/>
</dbReference>
<dbReference type="CDD" id="cd19481">
    <property type="entry name" value="RecA-like_protease"/>
    <property type="match status" value="1"/>
</dbReference>
<keyword evidence="1" id="KW-0547">Nucleotide-binding</keyword>
<dbReference type="SUPFAM" id="SSF140990">
    <property type="entry name" value="FtsH protease domain-like"/>
    <property type="match status" value="1"/>
</dbReference>
<reference evidence="5" key="1">
    <citation type="submission" date="2016-10" db="EMBL/GenBank/DDBJ databases">
        <authorList>
            <person name="Varghese N."/>
            <person name="Submissions S."/>
        </authorList>
    </citation>
    <scope>NUCLEOTIDE SEQUENCE [LARGE SCALE GENOMIC DNA]</scope>
    <source>
        <strain evidence="5">DSM 28463</strain>
    </source>
</reference>
<gene>
    <name evidence="4" type="ORF">SAMN04487859_13712</name>
</gene>
<keyword evidence="1" id="KW-0067">ATP-binding</keyword>
<dbReference type="EMBL" id="FOVP01000037">
    <property type="protein sequence ID" value="SFO38489.1"/>
    <property type="molecule type" value="Genomic_DNA"/>
</dbReference>
<feature type="domain" description="AAA+ ATPase" evidence="3">
    <location>
        <begin position="346"/>
        <end position="484"/>
    </location>
</feature>
<evidence type="ECO:0000259" key="3">
    <source>
        <dbReference type="SMART" id="SM00382"/>
    </source>
</evidence>
<dbReference type="InterPro" id="IPR003593">
    <property type="entry name" value="AAA+_ATPase"/>
</dbReference>
<proteinExistence type="inferred from homology"/>
<dbReference type="GO" id="GO:0004222">
    <property type="term" value="F:metalloendopeptidase activity"/>
    <property type="evidence" value="ECO:0007669"/>
    <property type="project" value="InterPro"/>
</dbReference>
<dbReference type="InterPro" id="IPR000642">
    <property type="entry name" value="Peptidase_M41"/>
</dbReference>
<dbReference type="STRING" id="1005928.SAMN04487859_13712"/>
<organism evidence="4 5">
    <name type="scientific">Roseovarius lutimaris</name>
    <dbReference type="NCBI Taxonomy" id="1005928"/>
    <lineage>
        <taxon>Bacteria</taxon>
        <taxon>Pseudomonadati</taxon>
        <taxon>Pseudomonadota</taxon>
        <taxon>Alphaproteobacteria</taxon>
        <taxon>Rhodobacterales</taxon>
        <taxon>Roseobacteraceae</taxon>
        <taxon>Roseovarius</taxon>
    </lineage>
</organism>
<evidence type="ECO:0000313" key="5">
    <source>
        <dbReference type="Proteomes" id="UP000198599"/>
    </source>
</evidence>
<dbReference type="GO" id="GO:0005524">
    <property type="term" value="F:ATP binding"/>
    <property type="evidence" value="ECO:0007669"/>
    <property type="project" value="UniProtKB-KW"/>
</dbReference>
<dbReference type="SMART" id="SM00382">
    <property type="entry name" value="AAA"/>
    <property type="match status" value="1"/>
</dbReference>
<dbReference type="InterPro" id="IPR003960">
    <property type="entry name" value="ATPase_AAA_CS"/>
</dbReference>
<dbReference type="GO" id="GO:0016887">
    <property type="term" value="F:ATP hydrolysis activity"/>
    <property type="evidence" value="ECO:0007669"/>
    <property type="project" value="InterPro"/>
</dbReference>
<dbReference type="AlphaFoldDB" id="A0A1I5GRE1"/>
<protein>
    <submittedName>
        <fullName evidence="4">Peptidase family M41</fullName>
    </submittedName>
</protein>
<dbReference type="RefSeq" id="WP_092842300.1">
    <property type="nucleotide sequence ID" value="NZ_FOVP01000037.1"/>
</dbReference>
<dbReference type="InterPro" id="IPR027417">
    <property type="entry name" value="P-loop_NTPase"/>
</dbReference>
<dbReference type="SUPFAM" id="SSF52540">
    <property type="entry name" value="P-loop containing nucleoside triphosphate hydrolases"/>
    <property type="match status" value="1"/>
</dbReference>
<dbReference type="Proteomes" id="UP000198599">
    <property type="component" value="Unassembled WGS sequence"/>
</dbReference>